<name>A0A2N6QSD2_9BACT</name>
<dbReference type="EMBL" id="PNGJ01000002">
    <property type="protein sequence ID" value="PMC24874.1"/>
    <property type="molecule type" value="Genomic_DNA"/>
</dbReference>
<dbReference type="AlphaFoldDB" id="A0A2N6QSD2"/>
<proteinExistence type="predicted"/>
<comment type="caution">
    <text evidence="1">The sequence shown here is derived from an EMBL/GenBank/DDBJ whole genome shotgun (WGS) entry which is preliminary data.</text>
</comment>
<evidence type="ECO:0000313" key="2">
    <source>
        <dbReference type="Proteomes" id="UP000235564"/>
    </source>
</evidence>
<sequence>MCKHKVTGTKPENNTKADLVPIKLFYDTLAQVQDRANSLANPEYDDGCQAFLVYLEHFLYICERYPNTAAARIYKLKRKELHEIWNSWWERNEKKIPVKYRSGIKESADSMFDRLFAIKSWAVSE</sequence>
<organism evidence="1 2">
    <name type="scientific">Hoylesella buccalis</name>
    <dbReference type="NCBI Taxonomy" id="28127"/>
    <lineage>
        <taxon>Bacteria</taxon>
        <taxon>Pseudomonadati</taxon>
        <taxon>Bacteroidota</taxon>
        <taxon>Bacteroidia</taxon>
        <taxon>Bacteroidales</taxon>
        <taxon>Prevotellaceae</taxon>
        <taxon>Hoylesella</taxon>
    </lineage>
</organism>
<dbReference type="OrthoDB" id="9429696at2"/>
<evidence type="ECO:0000313" key="1">
    <source>
        <dbReference type="EMBL" id="PMC24874.1"/>
    </source>
</evidence>
<gene>
    <name evidence="1" type="ORF">CJ231_02815</name>
</gene>
<accession>A0A2N6QSD2</accession>
<dbReference type="RefSeq" id="WP_102696658.1">
    <property type="nucleotide sequence ID" value="NZ_PNGJ01000002.1"/>
</dbReference>
<dbReference type="Proteomes" id="UP000235564">
    <property type="component" value="Unassembled WGS sequence"/>
</dbReference>
<reference evidence="1 2" key="1">
    <citation type="submission" date="2017-09" db="EMBL/GenBank/DDBJ databases">
        <title>Bacterial strain isolated from the female urinary microbiota.</title>
        <authorList>
            <person name="Thomas-White K."/>
            <person name="Kumar N."/>
            <person name="Forster S."/>
            <person name="Putonti C."/>
            <person name="Lawley T."/>
            <person name="Wolfe A.J."/>
        </authorList>
    </citation>
    <scope>NUCLEOTIDE SEQUENCE [LARGE SCALE GENOMIC DNA]</scope>
    <source>
        <strain evidence="1 2">UMB0536</strain>
    </source>
</reference>
<protein>
    <submittedName>
        <fullName evidence="1">Uncharacterized protein</fullName>
    </submittedName>
</protein>